<sequence>MFKAIGILMVVYLSVVESNDIRIGSAHNSRQIYSEIKEANPALWTRSEEVTVIAPGNEIINAVYVTDLRDDKDGEASIQSGGVGSKSVKLELKSPSILRGYKFQIEVYASDPNARYFSKGGYSAPYLDTQYPRKY</sequence>
<evidence type="ECO:0000313" key="2">
    <source>
        <dbReference type="EMBL" id="KAL0860612.1"/>
    </source>
</evidence>
<protein>
    <submittedName>
        <fullName evidence="2">Uncharacterized protein</fullName>
    </submittedName>
</protein>
<evidence type="ECO:0000313" key="3">
    <source>
        <dbReference type="Proteomes" id="UP001549920"/>
    </source>
</evidence>
<keyword evidence="3" id="KW-1185">Reference proteome</keyword>
<gene>
    <name evidence="2" type="ORF">ABMA27_009966</name>
</gene>
<dbReference type="EMBL" id="JBEUOH010000025">
    <property type="protein sequence ID" value="KAL0860612.1"/>
    <property type="molecule type" value="Genomic_DNA"/>
</dbReference>
<keyword evidence="1" id="KW-0732">Signal</keyword>
<feature type="chain" id="PRO_5045283337" evidence="1">
    <location>
        <begin position="19"/>
        <end position="135"/>
    </location>
</feature>
<reference evidence="2 3" key="1">
    <citation type="submission" date="2024-06" db="EMBL/GenBank/DDBJ databases">
        <title>A chromosome-level genome assembly of beet webworm, Loxostege sticticalis.</title>
        <authorList>
            <person name="Zhang Y."/>
        </authorList>
    </citation>
    <scope>NUCLEOTIDE SEQUENCE [LARGE SCALE GENOMIC DNA]</scope>
    <source>
        <strain evidence="2">AQ026</strain>
        <tissue evidence="2">Whole body</tissue>
    </source>
</reference>
<dbReference type="InterPro" id="IPR031734">
    <property type="entry name" value="MBF2"/>
</dbReference>
<comment type="caution">
    <text evidence="2">The sequence shown here is derived from an EMBL/GenBank/DDBJ whole genome shotgun (WGS) entry which is preliminary data.</text>
</comment>
<evidence type="ECO:0000256" key="1">
    <source>
        <dbReference type="SAM" id="SignalP"/>
    </source>
</evidence>
<accession>A0ABR3H735</accession>
<proteinExistence type="predicted"/>
<organism evidence="2 3">
    <name type="scientific">Loxostege sticticalis</name>
    <name type="common">Beet webworm moth</name>
    <dbReference type="NCBI Taxonomy" id="481309"/>
    <lineage>
        <taxon>Eukaryota</taxon>
        <taxon>Metazoa</taxon>
        <taxon>Ecdysozoa</taxon>
        <taxon>Arthropoda</taxon>
        <taxon>Hexapoda</taxon>
        <taxon>Insecta</taxon>
        <taxon>Pterygota</taxon>
        <taxon>Neoptera</taxon>
        <taxon>Endopterygota</taxon>
        <taxon>Lepidoptera</taxon>
        <taxon>Glossata</taxon>
        <taxon>Ditrysia</taxon>
        <taxon>Pyraloidea</taxon>
        <taxon>Crambidae</taxon>
        <taxon>Pyraustinae</taxon>
        <taxon>Loxostege</taxon>
    </lineage>
</organism>
<dbReference type="Pfam" id="PF15868">
    <property type="entry name" value="MBF2"/>
    <property type="match status" value="1"/>
</dbReference>
<name>A0ABR3H735_LOXSC</name>
<dbReference type="Proteomes" id="UP001549920">
    <property type="component" value="Unassembled WGS sequence"/>
</dbReference>
<feature type="signal peptide" evidence="1">
    <location>
        <begin position="1"/>
        <end position="18"/>
    </location>
</feature>